<evidence type="ECO:0000313" key="4">
    <source>
        <dbReference type="Proteomes" id="UP001317629"/>
    </source>
</evidence>
<gene>
    <name evidence="3" type="ORF">SS37A_37100</name>
</gene>
<dbReference type="Gene3D" id="3.40.50.2000">
    <property type="entry name" value="Glycogen Phosphorylase B"/>
    <property type="match status" value="2"/>
</dbReference>
<keyword evidence="4" id="KW-1185">Reference proteome</keyword>
<evidence type="ECO:0008006" key="5">
    <source>
        <dbReference type="Google" id="ProtNLM"/>
    </source>
</evidence>
<evidence type="ECO:0000259" key="2">
    <source>
        <dbReference type="Pfam" id="PF13439"/>
    </source>
</evidence>
<sequence>MKIGVVSNLFPPFSIGGYEQLCGKVCNELAALGHEIVVLTSTYGGAASDTNGYVVERRLKLLANEYDIYQPFRADPDERASITNANRLTVSDFQRRHQPDLWFLWNLFFLDDGIVDDLSLLGQPVVLFLTDNWLIAARQPNAMGQFFARCVHGSEQFSPDAQRKGDGAVMKQRAIFGSRFMHDLYESFGFNFEYRVVVHNGVDLPTVPPELFVPRTETREPGRLKILFAGRVVDIKGPQLIVAALPLIRARASQTVSLTIVGDVQDKTFASRLNEEIAASGCADLISFREPVSEAVLLQVFNDHDIYVFPSLYEPFSLTLIHAIGAGIPTVATNVGGNDEIVMDGETGVLFHKNSPSELADAVVRLAEDGRLRSRISHKGRHVARRFTFRRMIRRIENELLRAIR</sequence>
<dbReference type="InterPro" id="IPR028098">
    <property type="entry name" value="Glyco_trans_4-like_N"/>
</dbReference>
<dbReference type="CDD" id="cd03801">
    <property type="entry name" value="GT4_PimA-like"/>
    <property type="match status" value="1"/>
</dbReference>
<geneLocation type="plasmid" evidence="3 4">
    <name>pSS37A-Re-1</name>
</geneLocation>
<reference evidence="3 4" key="1">
    <citation type="journal article" date="2023" name="Int. J. Syst. Evol. Microbiol.">
        <title>Methylocystis iwaonis sp. nov., a type II methane-oxidizing bacterium from surface soil of a rice paddy field in Japan, and emended description of the genus Methylocystis (ex Whittenbury et al. 1970) Bowman et al. 1993.</title>
        <authorList>
            <person name="Kaise H."/>
            <person name="Sawadogo J.B."/>
            <person name="Alam M.S."/>
            <person name="Ueno C."/>
            <person name="Dianou D."/>
            <person name="Shinjo R."/>
            <person name="Asakawa S."/>
        </authorList>
    </citation>
    <scope>NUCLEOTIDE SEQUENCE [LARGE SCALE GENOMIC DNA]</scope>
    <source>
        <strain evidence="3 4">SS37A-Re</strain>
    </source>
</reference>
<dbReference type="InterPro" id="IPR001296">
    <property type="entry name" value="Glyco_trans_1"/>
</dbReference>
<evidence type="ECO:0000259" key="1">
    <source>
        <dbReference type="Pfam" id="PF00534"/>
    </source>
</evidence>
<dbReference type="Proteomes" id="UP001317629">
    <property type="component" value="Plasmid pSS37A-Re-1"/>
</dbReference>
<dbReference type="Pfam" id="PF13439">
    <property type="entry name" value="Glyco_transf_4"/>
    <property type="match status" value="1"/>
</dbReference>
<feature type="domain" description="Glycosyltransferase subfamily 4-like N-terminal" evidence="2">
    <location>
        <begin position="15"/>
        <end position="204"/>
    </location>
</feature>
<evidence type="ECO:0000313" key="3">
    <source>
        <dbReference type="EMBL" id="BDV36180.1"/>
    </source>
</evidence>
<protein>
    <recommendedName>
        <fullName evidence="5">Glycosyltransferase family 1 protein</fullName>
    </recommendedName>
</protein>
<feature type="domain" description="Glycosyl transferase family 1" evidence="1">
    <location>
        <begin position="221"/>
        <end position="382"/>
    </location>
</feature>
<dbReference type="PANTHER" id="PTHR12526">
    <property type="entry name" value="GLYCOSYLTRANSFERASE"/>
    <property type="match status" value="1"/>
</dbReference>
<dbReference type="EMBL" id="AP027143">
    <property type="protein sequence ID" value="BDV36180.1"/>
    <property type="molecule type" value="Genomic_DNA"/>
</dbReference>
<dbReference type="RefSeq" id="WP_281932120.1">
    <property type="nucleotide sequence ID" value="NZ_AP027143.1"/>
</dbReference>
<dbReference type="Pfam" id="PF00534">
    <property type="entry name" value="Glycos_transf_1"/>
    <property type="match status" value="1"/>
</dbReference>
<proteinExistence type="predicted"/>
<keyword evidence="3" id="KW-0614">Plasmid</keyword>
<accession>A0ABM8EDT2</accession>
<organism evidence="3 4">
    <name type="scientific">Methylocystis iwaonis</name>
    <dbReference type="NCBI Taxonomy" id="2885079"/>
    <lineage>
        <taxon>Bacteria</taxon>
        <taxon>Pseudomonadati</taxon>
        <taxon>Pseudomonadota</taxon>
        <taxon>Alphaproteobacteria</taxon>
        <taxon>Hyphomicrobiales</taxon>
        <taxon>Methylocystaceae</taxon>
        <taxon>Methylocystis</taxon>
    </lineage>
</organism>
<name>A0ABM8EDT2_9HYPH</name>
<dbReference type="SUPFAM" id="SSF53756">
    <property type="entry name" value="UDP-Glycosyltransferase/glycogen phosphorylase"/>
    <property type="match status" value="1"/>
</dbReference>